<dbReference type="InterPro" id="IPR014001">
    <property type="entry name" value="Helicase_ATP-bd"/>
</dbReference>
<evidence type="ECO:0000313" key="5">
    <source>
        <dbReference type="EMBL" id="MDQ9090264.1"/>
    </source>
</evidence>
<keyword evidence="2 5" id="KW-0347">Helicase</keyword>
<dbReference type="Pfam" id="PF00271">
    <property type="entry name" value="Helicase_C"/>
    <property type="match status" value="1"/>
</dbReference>
<keyword evidence="1 5" id="KW-0378">Hydrolase</keyword>
<dbReference type="Pfam" id="PF00176">
    <property type="entry name" value="SNF2-rel_dom"/>
    <property type="match status" value="1"/>
</dbReference>
<dbReference type="InterPro" id="IPR000330">
    <property type="entry name" value="SNF2_N"/>
</dbReference>
<dbReference type="GO" id="GO:0004386">
    <property type="term" value="F:helicase activity"/>
    <property type="evidence" value="ECO:0007669"/>
    <property type="project" value="UniProtKB-KW"/>
</dbReference>
<dbReference type="Gene3D" id="3.40.50.10810">
    <property type="entry name" value="Tandem AAA-ATPase domain"/>
    <property type="match status" value="1"/>
</dbReference>
<protein>
    <submittedName>
        <fullName evidence="5">DEAD/DEAH box helicase</fullName>
        <ecNumber evidence="5">3.6.4.-</ecNumber>
    </submittedName>
</protein>
<dbReference type="InterPro" id="IPR001650">
    <property type="entry name" value="Helicase_C-like"/>
</dbReference>
<dbReference type="SMART" id="SM00487">
    <property type="entry name" value="DEXDc"/>
    <property type="match status" value="1"/>
</dbReference>
<evidence type="ECO:0000259" key="4">
    <source>
        <dbReference type="PROSITE" id="PS51194"/>
    </source>
</evidence>
<keyword evidence="2 5" id="KW-0067">ATP-binding</keyword>
<evidence type="ECO:0000259" key="3">
    <source>
        <dbReference type="PROSITE" id="PS51192"/>
    </source>
</evidence>
<dbReference type="PANTHER" id="PTHR10799">
    <property type="entry name" value="SNF2/RAD54 HELICASE FAMILY"/>
    <property type="match status" value="1"/>
</dbReference>
<feature type="domain" description="Helicase ATP-binding" evidence="3">
    <location>
        <begin position="922"/>
        <end position="1079"/>
    </location>
</feature>
<feature type="domain" description="Helicase C-terminal" evidence="4">
    <location>
        <begin position="1195"/>
        <end position="1356"/>
    </location>
</feature>
<dbReference type="PROSITE" id="PS51194">
    <property type="entry name" value="HELICASE_CTER"/>
    <property type="match status" value="1"/>
</dbReference>
<keyword evidence="2 5" id="KW-0547">Nucleotide-binding</keyword>
<dbReference type="RefSeq" id="WP_309038219.1">
    <property type="nucleotide sequence ID" value="NZ_JAVIFY010000001.1"/>
</dbReference>
<evidence type="ECO:0000256" key="2">
    <source>
        <dbReference type="ARBA" id="ARBA00022806"/>
    </source>
</evidence>
<dbReference type="SUPFAM" id="SSF52540">
    <property type="entry name" value="P-loop containing nucleoside triphosphate hydrolases"/>
    <property type="match status" value="2"/>
</dbReference>
<dbReference type="PROSITE" id="PS51192">
    <property type="entry name" value="HELICASE_ATP_BIND_1"/>
    <property type="match status" value="1"/>
</dbReference>
<name>A0ABU1B8K2_PSEHA</name>
<sequence>MLATLIIDFMPLNALPHATTDDQKKQLCVLLALIISRASNGYNNSTQQITKRLFNHIKKGYSFSLAEVSKYTKQLEADDLIWKLPYGNSFRISINAIAHVVVNVCQLPNLLNAFVTEATQRCFYYDSHCDFLQVLFDYIRRERSGEPHSPIDLSKEIDFKFINLLAQSQYSSQVWHCLPTQWQQLCLENFISGQFFNLSEEPAWPTLVSQASPALPTRTRIYLNENLALLLQDNHFAQLLDDKRDRVLATFVEANTNAIKGNCIDVALIQYKSALTAFRKLFGKGIYPAELSGLLYSLCLFISGSAADLKQLNTCNKWYKKNLGELSHASQAIDYLLEEDLAHYQHHRLVSSLHYLLNNPNALAPLFCLLLAIIKNATDEQINQLRGETALLTQLKSTVSRQQHWLATQCMHLVNWLSDDTALPSSGLLQHFTRVPQWQRWLDEISQINTPTCQQRIIWQLDVTHLDLPIIQAKVQQLNTKGEWTKGRKVNAHELIYSQYEDALTSADRQLIQVLNNHAGFGYNDIQATGAVLQALIGFKGLEDHNAQPLSLIKGEFVIEIAQDINDCYRLVMQPNILDVDCDFLLLHSHAHCYQVFTFDDKQLKLQQLLEQQPNNLTEERLPQLNTALQVLANEHHISSQRTEFAHINNVRQGLCDIAAVISLTQLGINVNFYIMPIGVDGPWLQPGVGAVTLAHSVDEQSDSIVIKRDLKAEQKALRKLLKNMAGIFADRQAPHYNKSLQQFYLPEDISQAIELLETAQQQQSLLLSWDENSQGMKVAKSKHLSLNLNDDNDWLSVSGNIALPSGQVYELQTLLKTPRRGSILEFSEGNSLLLDQRLTNLLNRLEGMQHLDKHSPTDELRIANARALPLHKTIADLGDVTFGDSWQTRLAKFEQTIEPSLPVHLVNVLRDYQLVGVNWLMQLANWGLNACLADDMGLGKTLQTLTVLQMRSSQGASLVVAPKSVCHNWKVESERFAADLHVKIIENATACDDILATAGKHDLVIVSYGLLPLIGEQLAQFSFANIVLDEAQAIKNPLSLRAKAAYALNGQFKIALSGTPIENHLGELWSLFNFLMPGFLHTLPVFKKRFGNADKNQQQADTLKTLIAPFILRRTKQTVLTELPEKTEINLTFALSDKEQALYEATRLNALEQASQGDSQYITILASLTKLRRACIAPQLLLEHSKLPSSKLDTAEAIITELLENNHQALIFSQFVDVLKLVEQRLQQRGIEYCYLDGSMSSSKRKQQVDKFQAGNAPLFLISLKAGGTGLNLTAADYVLHLDPWWNPAVEQQASDRAHRLGQTRPVTVYRLIAQNTIEEKILQLHEHKQALADKVLAGSGDAGQLSKDQLLALLSNNDL</sequence>
<evidence type="ECO:0000256" key="1">
    <source>
        <dbReference type="ARBA" id="ARBA00022801"/>
    </source>
</evidence>
<accession>A0ABU1B8K2</accession>
<evidence type="ECO:0000313" key="6">
    <source>
        <dbReference type="Proteomes" id="UP001226574"/>
    </source>
</evidence>
<dbReference type="Proteomes" id="UP001226574">
    <property type="component" value="Unassembled WGS sequence"/>
</dbReference>
<reference evidence="5 6" key="1">
    <citation type="submission" date="2023-08" db="EMBL/GenBank/DDBJ databases">
        <title>Pseudoalteromonas haloplanktis LL1 genome.</title>
        <authorList>
            <person name="Wu S."/>
        </authorList>
    </citation>
    <scope>NUCLEOTIDE SEQUENCE [LARGE SCALE GENOMIC DNA]</scope>
    <source>
        <strain evidence="5 6">LL1</strain>
    </source>
</reference>
<dbReference type="CDD" id="cd18793">
    <property type="entry name" value="SF2_C_SNF"/>
    <property type="match status" value="1"/>
</dbReference>
<comment type="caution">
    <text evidence="5">The sequence shown here is derived from an EMBL/GenBank/DDBJ whole genome shotgun (WGS) entry which is preliminary data.</text>
</comment>
<dbReference type="InterPro" id="IPR027417">
    <property type="entry name" value="P-loop_NTPase"/>
</dbReference>
<dbReference type="GO" id="GO:0016787">
    <property type="term" value="F:hydrolase activity"/>
    <property type="evidence" value="ECO:0007669"/>
    <property type="project" value="UniProtKB-KW"/>
</dbReference>
<dbReference type="Gene3D" id="3.40.50.300">
    <property type="entry name" value="P-loop containing nucleotide triphosphate hydrolases"/>
    <property type="match status" value="1"/>
</dbReference>
<dbReference type="InterPro" id="IPR049730">
    <property type="entry name" value="SNF2/RAD54-like_C"/>
</dbReference>
<dbReference type="EMBL" id="JAVIFY010000001">
    <property type="protein sequence ID" value="MDQ9090264.1"/>
    <property type="molecule type" value="Genomic_DNA"/>
</dbReference>
<organism evidence="5 6">
    <name type="scientific">Pseudoalteromonas haloplanktis</name>
    <name type="common">Alteromonas haloplanktis</name>
    <dbReference type="NCBI Taxonomy" id="228"/>
    <lineage>
        <taxon>Bacteria</taxon>
        <taxon>Pseudomonadati</taxon>
        <taxon>Pseudomonadota</taxon>
        <taxon>Gammaproteobacteria</taxon>
        <taxon>Alteromonadales</taxon>
        <taxon>Pseudoalteromonadaceae</taxon>
        <taxon>Pseudoalteromonas</taxon>
    </lineage>
</organism>
<gene>
    <name evidence="5" type="ORF">RC083_01515</name>
</gene>
<dbReference type="InterPro" id="IPR038718">
    <property type="entry name" value="SNF2-like_sf"/>
</dbReference>
<keyword evidence="6" id="KW-1185">Reference proteome</keyword>
<proteinExistence type="predicted"/>
<dbReference type="SMART" id="SM00490">
    <property type="entry name" value="HELICc"/>
    <property type="match status" value="1"/>
</dbReference>
<dbReference type="EC" id="3.6.4.-" evidence="5"/>